<proteinExistence type="predicted"/>
<dbReference type="InterPro" id="IPR008283">
    <property type="entry name" value="Peptidase_M17_N"/>
</dbReference>
<feature type="domain" description="Peptidase M17 leucyl aminopeptidase N-terminal" evidence="2">
    <location>
        <begin position="31"/>
        <end position="109"/>
    </location>
</feature>
<feature type="transmembrane region" description="Helical" evidence="1">
    <location>
        <begin position="45"/>
        <end position="65"/>
    </location>
</feature>
<dbReference type="Proteomes" id="UP001056937">
    <property type="component" value="Chromosome 1"/>
</dbReference>
<protein>
    <recommendedName>
        <fullName evidence="2">Peptidase M17 leucyl aminopeptidase N-terminal domain-containing protein</fullName>
    </recommendedName>
</protein>
<dbReference type="Gene3D" id="3.40.220.10">
    <property type="entry name" value="Leucine Aminopeptidase, subunit E, domain 1"/>
    <property type="match status" value="1"/>
</dbReference>
<keyword evidence="1" id="KW-1133">Transmembrane helix</keyword>
<reference evidence="3" key="1">
    <citation type="journal article" date="2022" name="Toxins">
        <title>Genomic Analysis of Sphingopyxis sp. USTB-05 for Biodegrading Cyanobacterial Hepatotoxins.</title>
        <authorList>
            <person name="Liu C."/>
            <person name="Xu Q."/>
            <person name="Zhao Z."/>
            <person name="Zhang H."/>
            <person name="Liu X."/>
            <person name="Yin C."/>
            <person name="Liu Y."/>
            <person name="Yan H."/>
        </authorList>
    </citation>
    <scope>NUCLEOTIDE SEQUENCE</scope>
    <source>
        <strain evidence="3">NBD5</strain>
    </source>
</reference>
<organism evidence="3 4">
    <name type="scientific">Sphingomonas morindae</name>
    <dbReference type="NCBI Taxonomy" id="1541170"/>
    <lineage>
        <taxon>Bacteria</taxon>
        <taxon>Pseudomonadati</taxon>
        <taxon>Pseudomonadota</taxon>
        <taxon>Alphaproteobacteria</taxon>
        <taxon>Sphingomonadales</taxon>
        <taxon>Sphingomonadaceae</taxon>
        <taxon>Sphingomonas</taxon>
    </lineage>
</organism>
<dbReference type="InterPro" id="IPR043472">
    <property type="entry name" value="Macro_dom-like"/>
</dbReference>
<dbReference type="EMBL" id="CP084930">
    <property type="protein sequence ID" value="USI72835.1"/>
    <property type="molecule type" value="Genomic_DNA"/>
</dbReference>
<dbReference type="Pfam" id="PF02789">
    <property type="entry name" value="Peptidase_M17_N"/>
    <property type="match status" value="1"/>
</dbReference>
<keyword evidence="1" id="KW-0812">Transmembrane</keyword>
<gene>
    <name evidence="3" type="ORF">LHA26_16450</name>
</gene>
<evidence type="ECO:0000313" key="3">
    <source>
        <dbReference type="EMBL" id="USI72835.1"/>
    </source>
</evidence>
<keyword evidence="1" id="KW-0472">Membrane</keyword>
<evidence type="ECO:0000259" key="2">
    <source>
        <dbReference type="Pfam" id="PF02789"/>
    </source>
</evidence>
<evidence type="ECO:0000256" key="1">
    <source>
        <dbReference type="SAM" id="Phobius"/>
    </source>
</evidence>
<accession>A0ABY4X7E6</accession>
<name>A0ABY4X7E6_9SPHN</name>
<dbReference type="SUPFAM" id="SSF52949">
    <property type="entry name" value="Macro domain-like"/>
    <property type="match status" value="1"/>
</dbReference>
<keyword evidence="4" id="KW-1185">Reference proteome</keyword>
<evidence type="ECO:0000313" key="4">
    <source>
        <dbReference type="Proteomes" id="UP001056937"/>
    </source>
</evidence>
<sequence>MSPSPAFATGTAHRCFWTAWEASPPGGLGQLRVAEVFRGRPGETLLLPGVMSIAAGGALLVGVGVRGSLASVRRAAHVAAMQAQRLGCRQVASDCDGALWHADRDASALMAAALVGIAGILEAEPGGTKRWTFVSRTERIEHFSSASGSPSGGREL</sequence>
<dbReference type="RefSeq" id="WP_302898023.1">
    <property type="nucleotide sequence ID" value="NZ_CP084930.1"/>
</dbReference>